<evidence type="ECO:0000313" key="3">
    <source>
        <dbReference type="Proteomes" id="UP000596742"/>
    </source>
</evidence>
<dbReference type="InterPro" id="IPR001098">
    <property type="entry name" value="DNA-dir_DNA_pol_A_palm_dom"/>
</dbReference>
<dbReference type="PANTHER" id="PTHR10133">
    <property type="entry name" value="DNA POLYMERASE I"/>
    <property type="match status" value="1"/>
</dbReference>
<dbReference type="Pfam" id="PF00476">
    <property type="entry name" value="DNA_pol_A"/>
    <property type="match status" value="1"/>
</dbReference>
<protein>
    <submittedName>
        <fullName evidence="2">DNA polymerase theta</fullName>
        <ecNumber evidence="2">2.7.7.7</ecNumber>
    </submittedName>
</protein>
<dbReference type="InterPro" id="IPR002298">
    <property type="entry name" value="DNA_polymerase_A"/>
</dbReference>
<evidence type="ECO:0000313" key="2">
    <source>
        <dbReference type="EMBL" id="VDI52039.1"/>
    </source>
</evidence>
<dbReference type="Proteomes" id="UP000596742">
    <property type="component" value="Unassembled WGS sequence"/>
</dbReference>
<reference evidence="2" key="1">
    <citation type="submission" date="2018-11" db="EMBL/GenBank/DDBJ databases">
        <authorList>
            <person name="Alioto T."/>
            <person name="Alioto T."/>
        </authorList>
    </citation>
    <scope>NUCLEOTIDE SEQUENCE</scope>
</reference>
<proteinExistence type="predicted"/>
<feature type="domain" description="DNA-directed DNA polymerase family A palm" evidence="1">
    <location>
        <begin position="8"/>
        <end position="57"/>
    </location>
</feature>
<dbReference type="GO" id="GO:0006261">
    <property type="term" value="P:DNA-templated DNA replication"/>
    <property type="evidence" value="ECO:0007669"/>
    <property type="project" value="InterPro"/>
</dbReference>
<dbReference type="GO" id="GO:0003677">
    <property type="term" value="F:DNA binding"/>
    <property type="evidence" value="ECO:0007669"/>
    <property type="project" value="InterPro"/>
</dbReference>
<dbReference type="OrthoDB" id="2320933at2759"/>
<accession>A0A8B6FLF8</accession>
<sequence length="64" mass="7214">MKLSGGYLVLQLHDELIYEVCQDDMIPVAQIIQSEMENAMKLSVRLPVKVKAGPSWGKLEEINL</sequence>
<dbReference type="EMBL" id="UYJE01007127">
    <property type="protein sequence ID" value="VDI52039.1"/>
    <property type="molecule type" value="Genomic_DNA"/>
</dbReference>
<dbReference type="GO" id="GO:0097681">
    <property type="term" value="P:double-strand break repair via alternative nonhomologous end joining"/>
    <property type="evidence" value="ECO:0007669"/>
    <property type="project" value="TreeGrafter"/>
</dbReference>
<keyword evidence="2" id="KW-0808">Transferase</keyword>
<gene>
    <name evidence="2" type="ORF">MGAL_10B079339</name>
</gene>
<keyword evidence="3" id="KW-1185">Reference proteome</keyword>
<evidence type="ECO:0000259" key="1">
    <source>
        <dbReference type="Pfam" id="PF00476"/>
    </source>
</evidence>
<dbReference type="GO" id="GO:0003887">
    <property type="term" value="F:DNA-directed DNA polymerase activity"/>
    <property type="evidence" value="ECO:0007669"/>
    <property type="project" value="UniProtKB-EC"/>
</dbReference>
<dbReference type="PANTHER" id="PTHR10133:SF62">
    <property type="entry name" value="DNA POLYMERASE THETA"/>
    <property type="match status" value="1"/>
</dbReference>
<dbReference type="InterPro" id="IPR043502">
    <property type="entry name" value="DNA/RNA_pol_sf"/>
</dbReference>
<dbReference type="SUPFAM" id="SSF56672">
    <property type="entry name" value="DNA/RNA polymerases"/>
    <property type="match status" value="1"/>
</dbReference>
<name>A0A8B6FLF8_MYTGA</name>
<dbReference type="AlphaFoldDB" id="A0A8B6FLF8"/>
<organism evidence="2 3">
    <name type="scientific">Mytilus galloprovincialis</name>
    <name type="common">Mediterranean mussel</name>
    <dbReference type="NCBI Taxonomy" id="29158"/>
    <lineage>
        <taxon>Eukaryota</taxon>
        <taxon>Metazoa</taxon>
        <taxon>Spiralia</taxon>
        <taxon>Lophotrochozoa</taxon>
        <taxon>Mollusca</taxon>
        <taxon>Bivalvia</taxon>
        <taxon>Autobranchia</taxon>
        <taxon>Pteriomorphia</taxon>
        <taxon>Mytilida</taxon>
        <taxon>Mytiloidea</taxon>
        <taxon>Mytilidae</taxon>
        <taxon>Mytilinae</taxon>
        <taxon>Mytilus</taxon>
    </lineage>
</organism>
<dbReference type="Gene3D" id="3.30.70.370">
    <property type="match status" value="1"/>
</dbReference>
<keyword evidence="2" id="KW-0548">Nucleotidyltransferase</keyword>
<dbReference type="EC" id="2.7.7.7" evidence="2"/>
<comment type="caution">
    <text evidence="2">The sequence shown here is derived from an EMBL/GenBank/DDBJ whole genome shotgun (WGS) entry which is preliminary data.</text>
</comment>